<name>A0A3B1DZ30_9ZZZZ</name>
<proteinExistence type="predicted"/>
<gene>
    <name evidence="1" type="ORF">MNBD_PLANCTO02-855</name>
</gene>
<evidence type="ECO:0000313" key="1">
    <source>
        <dbReference type="EMBL" id="VAX42533.1"/>
    </source>
</evidence>
<reference evidence="1" key="1">
    <citation type="submission" date="2018-06" db="EMBL/GenBank/DDBJ databases">
        <authorList>
            <person name="Zhirakovskaya E."/>
        </authorList>
    </citation>
    <scope>NUCLEOTIDE SEQUENCE</scope>
</reference>
<organism evidence="1">
    <name type="scientific">hydrothermal vent metagenome</name>
    <dbReference type="NCBI Taxonomy" id="652676"/>
    <lineage>
        <taxon>unclassified sequences</taxon>
        <taxon>metagenomes</taxon>
        <taxon>ecological metagenomes</taxon>
    </lineage>
</organism>
<dbReference type="AlphaFoldDB" id="A0A3B1DZ30"/>
<sequence length="210" mass="23457">MSKVITLFIVGFSLFYLCSCTPPSYPKYVGGNPVIIRADNQRELWEEVIKVLHDHNFEIARENRIDGIIETEYKVGSGLFEPWHHESVGFENRLESSLQSIRRRVFVSVTPTEGRFVIGVEAFKELEDLPGIAANSAGGATFQDNTPLQRDLNLVVGQSTPSGWINQGRDALLEARLLKKIQLQTHAGISFLPLQSPLTQVPSPNPIYVP</sequence>
<protein>
    <submittedName>
        <fullName evidence="1">Uncharacterized protein</fullName>
    </submittedName>
</protein>
<accession>A0A3B1DZ30</accession>
<dbReference type="EMBL" id="UOGL01000664">
    <property type="protein sequence ID" value="VAX42533.1"/>
    <property type="molecule type" value="Genomic_DNA"/>
</dbReference>